<dbReference type="PANTHER" id="PTHR31212">
    <property type="entry name" value="ALPHA-KETOGLUTARATE-DEPENDENT DIOXYGENASE ALKB HOMOLOG 3"/>
    <property type="match status" value="1"/>
</dbReference>
<dbReference type="PANTHER" id="PTHR31212:SF4">
    <property type="entry name" value="ALPHA-KETOGLUTARATE-DEPENDENT DIOXYGENASE ALKB HOMOLOG 3"/>
    <property type="match status" value="1"/>
</dbReference>
<dbReference type="Pfam" id="PF13532">
    <property type="entry name" value="2OG-FeII_Oxy_2"/>
    <property type="match status" value="1"/>
</dbReference>
<dbReference type="InterPro" id="IPR005123">
    <property type="entry name" value="Oxoglu/Fe-dep_dioxygenase_dom"/>
</dbReference>
<organism evidence="2">
    <name type="scientific">Pithovirus LCPAC304</name>
    <dbReference type="NCBI Taxonomy" id="2506594"/>
    <lineage>
        <taxon>Viruses</taxon>
        <taxon>Pithoviruses</taxon>
    </lineage>
</organism>
<proteinExistence type="predicted"/>
<dbReference type="InterPro" id="IPR032854">
    <property type="entry name" value="ALKBH3"/>
</dbReference>
<keyword evidence="2" id="KW-0223">Dioxygenase</keyword>
<dbReference type="Gene3D" id="2.60.120.590">
    <property type="entry name" value="Alpha-ketoglutarate-dependent dioxygenase AlkB-like"/>
    <property type="match status" value="1"/>
</dbReference>
<gene>
    <name evidence="2" type="ORF">LCPAC304_03550</name>
</gene>
<reference evidence="2" key="1">
    <citation type="journal article" date="2019" name="MBio">
        <title>Virus Genomes from Deep Sea Sediments Expand the Ocean Megavirome and Support Independent Origins of Viral Gigantism.</title>
        <authorList>
            <person name="Backstrom D."/>
            <person name="Yutin N."/>
            <person name="Jorgensen S.L."/>
            <person name="Dharamshi J."/>
            <person name="Homa F."/>
            <person name="Zaremba-Niedwiedzka K."/>
            <person name="Spang A."/>
            <person name="Wolf Y.I."/>
            <person name="Koonin E.V."/>
            <person name="Ettema T.J."/>
        </authorList>
    </citation>
    <scope>NUCLEOTIDE SEQUENCE</scope>
</reference>
<evidence type="ECO:0000259" key="1">
    <source>
        <dbReference type="PROSITE" id="PS51471"/>
    </source>
</evidence>
<dbReference type="EMBL" id="MK500567">
    <property type="protein sequence ID" value="QBK92012.1"/>
    <property type="molecule type" value="Genomic_DNA"/>
</dbReference>
<dbReference type="GO" id="GO:0051213">
    <property type="term" value="F:dioxygenase activity"/>
    <property type="evidence" value="ECO:0007669"/>
    <property type="project" value="UniProtKB-KW"/>
</dbReference>
<dbReference type="PROSITE" id="PS51471">
    <property type="entry name" value="FE2OG_OXY"/>
    <property type="match status" value="1"/>
</dbReference>
<keyword evidence="2" id="KW-0560">Oxidoreductase</keyword>
<sequence>MLALKEKIEGLTGKKYNICLANYYSTGRRAIGFHSDNEEYGSTSNIASISLGGQRKFVFRKKENKEEKVGLVLKNGSLLIMGEGCQEKYEHSLPADKNCKTPRINLTFRLFSADRYSKIY</sequence>
<name>A0A481Z9F3_9VIRU</name>
<dbReference type="InterPro" id="IPR027450">
    <property type="entry name" value="AlkB-like"/>
</dbReference>
<protein>
    <submittedName>
        <fullName evidence="2">Alkylated DNA repair dioxygenase</fullName>
    </submittedName>
</protein>
<accession>A0A481Z9F3</accession>
<evidence type="ECO:0000313" key="2">
    <source>
        <dbReference type="EMBL" id="QBK92012.1"/>
    </source>
</evidence>
<dbReference type="SUPFAM" id="SSF51197">
    <property type="entry name" value="Clavaminate synthase-like"/>
    <property type="match status" value="1"/>
</dbReference>
<feature type="domain" description="Fe2OG dioxygenase" evidence="1">
    <location>
        <begin position="15"/>
        <end position="112"/>
    </location>
</feature>
<dbReference type="GO" id="GO:0006307">
    <property type="term" value="P:DNA alkylation repair"/>
    <property type="evidence" value="ECO:0007669"/>
    <property type="project" value="InterPro"/>
</dbReference>
<dbReference type="InterPro" id="IPR037151">
    <property type="entry name" value="AlkB-like_sf"/>
</dbReference>